<evidence type="ECO:0000256" key="1">
    <source>
        <dbReference type="ARBA" id="ARBA00001946"/>
    </source>
</evidence>
<dbReference type="SUPFAM" id="SSF55073">
    <property type="entry name" value="Nucleotide cyclase"/>
    <property type="match status" value="1"/>
</dbReference>
<dbReference type="EC" id="2.7.7.65" evidence="2"/>
<dbReference type="PROSITE" id="PS50887">
    <property type="entry name" value="GGDEF"/>
    <property type="match status" value="1"/>
</dbReference>
<protein>
    <recommendedName>
        <fullName evidence="2">diguanylate cyclase</fullName>
        <ecNumber evidence="2">2.7.7.65</ecNumber>
    </recommendedName>
</protein>
<dbReference type="InterPro" id="IPR050469">
    <property type="entry name" value="Diguanylate_Cyclase"/>
</dbReference>
<dbReference type="Gene3D" id="1.20.120.30">
    <property type="entry name" value="Aspartate receptor, ligand-binding domain"/>
    <property type="match status" value="1"/>
</dbReference>
<evidence type="ECO:0000256" key="3">
    <source>
        <dbReference type="ARBA" id="ARBA00034247"/>
    </source>
</evidence>
<feature type="non-terminal residue" evidence="5">
    <location>
        <position position="298"/>
    </location>
</feature>
<dbReference type="InterPro" id="IPR043128">
    <property type="entry name" value="Rev_trsase/Diguanyl_cyclase"/>
</dbReference>
<dbReference type="EMBL" id="DRGM01000099">
    <property type="protein sequence ID" value="HEA16641.1"/>
    <property type="molecule type" value="Genomic_DNA"/>
</dbReference>
<dbReference type="Gene3D" id="3.30.70.270">
    <property type="match status" value="1"/>
</dbReference>
<dbReference type="InterPro" id="IPR025991">
    <property type="entry name" value="Chemoreceptor_zinc-bind_dom"/>
</dbReference>
<dbReference type="AlphaFoldDB" id="A0A7V1GE84"/>
<comment type="cofactor">
    <cofactor evidence="1">
        <name>Mg(2+)</name>
        <dbReference type="ChEBI" id="CHEBI:18420"/>
    </cofactor>
</comment>
<reference evidence="5" key="1">
    <citation type="journal article" date="2020" name="mSystems">
        <title>Genome- and Community-Level Interaction Insights into Carbon Utilization and Element Cycling Functions of Hydrothermarchaeota in Hydrothermal Sediment.</title>
        <authorList>
            <person name="Zhou Z."/>
            <person name="Liu Y."/>
            <person name="Xu W."/>
            <person name="Pan J."/>
            <person name="Luo Z.H."/>
            <person name="Li M."/>
        </authorList>
    </citation>
    <scope>NUCLEOTIDE SEQUENCE [LARGE SCALE GENOMIC DNA]</scope>
    <source>
        <strain evidence="5">HyVt-346</strain>
    </source>
</reference>
<dbReference type="PANTHER" id="PTHR45138:SF9">
    <property type="entry name" value="DIGUANYLATE CYCLASE DGCM-RELATED"/>
    <property type="match status" value="1"/>
</dbReference>
<dbReference type="GO" id="GO:0005886">
    <property type="term" value="C:plasma membrane"/>
    <property type="evidence" value="ECO:0007669"/>
    <property type="project" value="TreeGrafter"/>
</dbReference>
<accession>A0A7V1GE84</accession>
<evidence type="ECO:0000259" key="4">
    <source>
        <dbReference type="PROSITE" id="PS50887"/>
    </source>
</evidence>
<name>A0A7V1GE84_9GAMM</name>
<dbReference type="Pfam" id="PF13682">
    <property type="entry name" value="CZB"/>
    <property type="match status" value="1"/>
</dbReference>
<dbReference type="GO" id="GO:0052621">
    <property type="term" value="F:diguanylate cyclase activity"/>
    <property type="evidence" value="ECO:0007669"/>
    <property type="project" value="UniProtKB-EC"/>
</dbReference>
<dbReference type="InterPro" id="IPR000160">
    <property type="entry name" value="GGDEF_dom"/>
</dbReference>
<dbReference type="CDD" id="cd01949">
    <property type="entry name" value="GGDEF"/>
    <property type="match status" value="1"/>
</dbReference>
<dbReference type="FunFam" id="3.30.70.270:FF:000001">
    <property type="entry name" value="Diguanylate cyclase domain protein"/>
    <property type="match status" value="1"/>
</dbReference>
<dbReference type="GO" id="GO:0043709">
    <property type="term" value="P:cell adhesion involved in single-species biofilm formation"/>
    <property type="evidence" value="ECO:0007669"/>
    <property type="project" value="TreeGrafter"/>
</dbReference>
<dbReference type="SMART" id="SM00267">
    <property type="entry name" value="GGDEF"/>
    <property type="match status" value="1"/>
</dbReference>
<dbReference type="PANTHER" id="PTHR45138">
    <property type="entry name" value="REGULATORY COMPONENTS OF SENSORY TRANSDUCTION SYSTEM"/>
    <property type="match status" value="1"/>
</dbReference>
<feature type="domain" description="GGDEF" evidence="4">
    <location>
        <begin position="176"/>
        <end position="298"/>
    </location>
</feature>
<proteinExistence type="predicted"/>
<dbReference type="RefSeq" id="WP_304181929.1">
    <property type="nucleotide sequence ID" value="NZ_DRGM01000099.1"/>
</dbReference>
<organism evidence="5">
    <name type="scientific">Pseudoalteromonas prydzensis</name>
    <dbReference type="NCBI Taxonomy" id="182141"/>
    <lineage>
        <taxon>Bacteria</taxon>
        <taxon>Pseudomonadati</taxon>
        <taxon>Pseudomonadota</taxon>
        <taxon>Gammaproteobacteria</taxon>
        <taxon>Alteromonadales</taxon>
        <taxon>Pseudoalteromonadaceae</taxon>
        <taxon>Pseudoalteromonas</taxon>
    </lineage>
</organism>
<dbReference type="GO" id="GO:1902201">
    <property type="term" value="P:negative regulation of bacterial-type flagellum-dependent cell motility"/>
    <property type="evidence" value="ECO:0007669"/>
    <property type="project" value="TreeGrafter"/>
</dbReference>
<sequence>MANITPVNQNAKQQPRYTFSNPQLALIIAEIEQAMQWHDMWYKQLLRSLIADTPANSKDLRDDAHLKCQFGQWFATLSDDKLNSHPLFAKIGDAHIKMHQGAKSLLSLKASKQAVPVDLLDQFHHDLDELRELFIAISDEFYQLMHSRDPLTGATNRINLLANLHKEQALCKRKEQHCALVMLDLDHFKAVNDQYGHAAGDKVLVAVVKCLQSHLRSYDQLYRYGGEEFLLCLTQTTVSEARLFAERLRQAIAALNIAVAEDITISVTGSFGVATLTKVVMAATRRLLRTATHATHNS</sequence>
<evidence type="ECO:0000313" key="5">
    <source>
        <dbReference type="EMBL" id="HEA16641.1"/>
    </source>
</evidence>
<dbReference type="Proteomes" id="UP000886188">
    <property type="component" value="Unassembled WGS sequence"/>
</dbReference>
<dbReference type="InterPro" id="IPR029787">
    <property type="entry name" value="Nucleotide_cyclase"/>
</dbReference>
<dbReference type="NCBIfam" id="TIGR00254">
    <property type="entry name" value="GGDEF"/>
    <property type="match status" value="1"/>
</dbReference>
<dbReference type="Pfam" id="PF00990">
    <property type="entry name" value="GGDEF"/>
    <property type="match status" value="1"/>
</dbReference>
<evidence type="ECO:0000256" key="2">
    <source>
        <dbReference type="ARBA" id="ARBA00012528"/>
    </source>
</evidence>
<comment type="catalytic activity">
    <reaction evidence="3">
        <text>2 GTP = 3',3'-c-di-GMP + 2 diphosphate</text>
        <dbReference type="Rhea" id="RHEA:24898"/>
        <dbReference type="ChEBI" id="CHEBI:33019"/>
        <dbReference type="ChEBI" id="CHEBI:37565"/>
        <dbReference type="ChEBI" id="CHEBI:58805"/>
        <dbReference type="EC" id="2.7.7.65"/>
    </reaction>
</comment>
<gene>
    <name evidence="5" type="ORF">ENH88_09400</name>
</gene>
<comment type="caution">
    <text evidence="5">The sequence shown here is derived from an EMBL/GenBank/DDBJ whole genome shotgun (WGS) entry which is preliminary data.</text>
</comment>